<protein>
    <submittedName>
        <fullName evidence="1">Uncharacterized protein</fullName>
    </submittedName>
</protein>
<dbReference type="Gramene" id="AET6Gv20661500.1">
    <property type="protein sequence ID" value="AET6Gv20661500.1"/>
    <property type="gene ID" value="AET6Gv20661500"/>
</dbReference>
<dbReference type="Proteomes" id="UP000015105">
    <property type="component" value="Chromosome 6D"/>
</dbReference>
<accession>A0A453P9Q4</accession>
<reference evidence="1" key="5">
    <citation type="journal article" date="2021" name="G3 (Bethesda)">
        <title>Aegilops tauschii genome assembly Aet v5.0 features greater sequence contiguity and improved annotation.</title>
        <authorList>
            <person name="Wang L."/>
            <person name="Zhu T."/>
            <person name="Rodriguez J.C."/>
            <person name="Deal K.R."/>
            <person name="Dubcovsky J."/>
            <person name="McGuire P.E."/>
            <person name="Lux T."/>
            <person name="Spannagl M."/>
            <person name="Mayer K.F.X."/>
            <person name="Baldrich P."/>
            <person name="Meyers B.C."/>
            <person name="Huo N."/>
            <person name="Gu Y.Q."/>
            <person name="Zhou H."/>
            <person name="Devos K.M."/>
            <person name="Bennetzen J.L."/>
            <person name="Unver T."/>
            <person name="Budak H."/>
            <person name="Gulick P.J."/>
            <person name="Galiba G."/>
            <person name="Kalapos B."/>
            <person name="Nelson D.R."/>
            <person name="Li P."/>
            <person name="You F.M."/>
            <person name="Luo M.C."/>
            <person name="Dvorak J."/>
        </authorList>
    </citation>
    <scope>NUCLEOTIDE SEQUENCE [LARGE SCALE GENOMIC DNA]</scope>
    <source>
        <strain evidence="1">cv. AL8/78</strain>
    </source>
</reference>
<reference evidence="2" key="1">
    <citation type="journal article" date="2014" name="Science">
        <title>Ancient hybridizations among the ancestral genomes of bread wheat.</title>
        <authorList>
            <consortium name="International Wheat Genome Sequencing Consortium,"/>
            <person name="Marcussen T."/>
            <person name="Sandve S.R."/>
            <person name="Heier L."/>
            <person name="Spannagl M."/>
            <person name="Pfeifer M."/>
            <person name="Jakobsen K.S."/>
            <person name="Wulff B.B."/>
            <person name="Steuernagel B."/>
            <person name="Mayer K.F."/>
            <person name="Olsen O.A."/>
        </authorList>
    </citation>
    <scope>NUCLEOTIDE SEQUENCE [LARGE SCALE GENOMIC DNA]</scope>
    <source>
        <strain evidence="2">cv. AL8/78</strain>
    </source>
</reference>
<reference evidence="1" key="4">
    <citation type="submission" date="2019-03" db="UniProtKB">
        <authorList>
            <consortium name="EnsemblPlants"/>
        </authorList>
    </citation>
    <scope>IDENTIFICATION</scope>
</reference>
<keyword evidence="2" id="KW-1185">Reference proteome</keyword>
<reference evidence="1" key="3">
    <citation type="journal article" date="2017" name="Nature">
        <title>Genome sequence of the progenitor of the wheat D genome Aegilops tauschii.</title>
        <authorList>
            <person name="Luo M.C."/>
            <person name="Gu Y.Q."/>
            <person name="Puiu D."/>
            <person name="Wang H."/>
            <person name="Twardziok S.O."/>
            <person name="Deal K.R."/>
            <person name="Huo N."/>
            <person name="Zhu T."/>
            <person name="Wang L."/>
            <person name="Wang Y."/>
            <person name="McGuire P.E."/>
            <person name="Liu S."/>
            <person name="Long H."/>
            <person name="Ramasamy R.K."/>
            <person name="Rodriguez J.C."/>
            <person name="Van S.L."/>
            <person name="Yuan L."/>
            <person name="Wang Z."/>
            <person name="Xia Z."/>
            <person name="Xiao L."/>
            <person name="Anderson O.D."/>
            <person name="Ouyang S."/>
            <person name="Liang Y."/>
            <person name="Zimin A.V."/>
            <person name="Pertea G."/>
            <person name="Qi P."/>
            <person name="Bennetzen J.L."/>
            <person name="Dai X."/>
            <person name="Dawson M.W."/>
            <person name="Muller H.G."/>
            <person name="Kugler K."/>
            <person name="Rivarola-Duarte L."/>
            <person name="Spannagl M."/>
            <person name="Mayer K.F.X."/>
            <person name="Lu F.H."/>
            <person name="Bevan M.W."/>
            <person name="Leroy P."/>
            <person name="Li P."/>
            <person name="You F.M."/>
            <person name="Sun Q."/>
            <person name="Liu Z."/>
            <person name="Lyons E."/>
            <person name="Wicker T."/>
            <person name="Salzberg S.L."/>
            <person name="Devos K.M."/>
            <person name="Dvorak J."/>
        </authorList>
    </citation>
    <scope>NUCLEOTIDE SEQUENCE [LARGE SCALE GENOMIC DNA]</scope>
    <source>
        <strain evidence="1">cv. AL8/78</strain>
    </source>
</reference>
<organism evidence="1 2">
    <name type="scientific">Aegilops tauschii subsp. strangulata</name>
    <name type="common">Goatgrass</name>
    <dbReference type="NCBI Taxonomy" id="200361"/>
    <lineage>
        <taxon>Eukaryota</taxon>
        <taxon>Viridiplantae</taxon>
        <taxon>Streptophyta</taxon>
        <taxon>Embryophyta</taxon>
        <taxon>Tracheophyta</taxon>
        <taxon>Spermatophyta</taxon>
        <taxon>Magnoliopsida</taxon>
        <taxon>Liliopsida</taxon>
        <taxon>Poales</taxon>
        <taxon>Poaceae</taxon>
        <taxon>BOP clade</taxon>
        <taxon>Pooideae</taxon>
        <taxon>Triticodae</taxon>
        <taxon>Triticeae</taxon>
        <taxon>Triticinae</taxon>
        <taxon>Aegilops</taxon>
    </lineage>
</organism>
<reference evidence="2" key="2">
    <citation type="journal article" date="2017" name="Nat. Plants">
        <title>The Aegilops tauschii genome reveals multiple impacts of transposons.</title>
        <authorList>
            <person name="Zhao G."/>
            <person name="Zou C."/>
            <person name="Li K."/>
            <person name="Wang K."/>
            <person name="Li T."/>
            <person name="Gao L."/>
            <person name="Zhang X."/>
            <person name="Wang H."/>
            <person name="Yang Z."/>
            <person name="Liu X."/>
            <person name="Jiang W."/>
            <person name="Mao L."/>
            <person name="Kong X."/>
            <person name="Jiao Y."/>
            <person name="Jia J."/>
        </authorList>
    </citation>
    <scope>NUCLEOTIDE SEQUENCE [LARGE SCALE GENOMIC DNA]</scope>
    <source>
        <strain evidence="2">cv. AL8/78</strain>
    </source>
</reference>
<proteinExistence type="predicted"/>
<name>A0A453P9Q4_AEGTS</name>
<dbReference type="EnsemblPlants" id="AET6Gv20661500.1">
    <property type="protein sequence ID" value="AET6Gv20661500.1"/>
    <property type="gene ID" value="AET6Gv20661500"/>
</dbReference>
<evidence type="ECO:0000313" key="2">
    <source>
        <dbReference type="Proteomes" id="UP000015105"/>
    </source>
</evidence>
<evidence type="ECO:0000313" key="1">
    <source>
        <dbReference type="EnsemblPlants" id="AET6Gv20661500.1"/>
    </source>
</evidence>
<dbReference type="AlphaFoldDB" id="A0A453P9Q4"/>
<sequence length="60" mass="6712">QPQVSCCFGPPIQESKGCSVGRYLPKVSTPSHTHIYTRLASSLQKKPNPLFLHRPHLFVP</sequence>